<dbReference type="PANTHER" id="PTHR37833:SF1">
    <property type="entry name" value="SIGNAL PEPTIDE PROTEIN"/>
    <property type="match status" value="1"/>
</dbReference>
<accession>A0A3M9N964</accession>
<comment type="caution">
    <text evidence="1">The sequence shown here is derived from an EMBL/GenBank/DDBJ whole genome shotgun (WGS) entry which is preliminary data.</text>
</comment>
<organism evidence="1 2">
    <name type="scientific">Hanamia caeni</name>
    <dbReference type="NCBI Taxonomy" id="2294116"/>
    <lineage>
        <taxon>Bacteria</taxon>
        <taxon>Pseudomonadati</taxon>
        <taxon>Bacteroidota</taxon>
        <taxon>Chitinophagia</taxon>
        <taxon>Chitinophagales</taxon>
        <taxon>Chitinophagaceae</taxon>
        <taxon>Hanamia</taxon>
    </lineage>
</organism>
<dbReference type="PANTHER" id="PTHR37833">
    <property type="entry name" value="LIPOPROTEIN-RELATED"/>
    <property type="match status" value="1"/>
</dbReference>
<proteinExistence type="predicted"/>
<dbReference type="Gene3D" id="2.60.40.10">
    <property type="entry name" value="Immunoglobulins"/>
    <property type="match status" value="1"/>
</dbReference>
<evidence type="ECO:0000313" key="1">
    <source>
        <dbReference type="EMBL" id="RNI34350.1"/>
    </source>
</evidence>
<reference evidence="1 2" key="1">
    <citation type="submission" date="2018-11" db="EMBL/GenBank/DDBJ databases">
        <title>Draft genome sequence of Ferruginibacter sp. BO-59.</title>
        <authorList>
            <person name="Im W.T."/>
        </authorList>
    </citation>
    <scope>NUCLEOTIDE SEQUENCE [LARGE SCALE GENOMIC DNA]</scope>
    <source>
        <strain evidence="1 2">BO-59</strain>
    </source>
</reference>
<dbReference type="EMBL" id="RJJR01000014">
    <property type="protein sequence ID" value="RNI34350.1"/>
    <property type="molecule type" value="Genomic_DNA"/>
</dbReference>
<dbReference type="Pfam" id="PF07610">
    <property type="entry name" value="DUF1573"/>
    <property type="match status" value="1"/>
</dbReference>
<dbReference type="AlphaFoldDB" id="A0A3M9N964"/>
<dbReference type="InterPro" id="IPR011467">
    <property type="entry name" value="DUF1573"/>
</dbReference>
<dbReference type="OrthoDB" id="826619at2"/>
<sequence>MSLFLVTGFILSCNIRRNNDLANLPQSNAAFTDTTSVQVIDSVYDFGKAAEGNKVTYNFRFKNTGTKPLIISAAHASCGCTVPEKPEEPIQPGKTGVLKVVFNTTDRPGPAHKTITVVSNAYPEFPVLLLKGEVEAQH</sequence>
<protein>
    <submittedName>
        <fullName evidence="1">DUF1573 domain-containing protein</fullName>
    </submittedName>
</protein>
<dbReference type="Proteomes" id="UP000267223">
    <property type="component" value="Unassembled WGS sequence"/>
</dbReference>
<gene>
    <name evidence="1" type="ORF">EFY79_16640</name>
</gene>
<evidence type="ECO:0000313" key="2">
    <source>
        <dbReference type="Proteomes" id="UP000267223"/>
    </source>
</evidence>
<dbReference type="InterPro" id="IPR013783">
    <property type="entry name" value="Ig-like_fold"/>
</dbReference>
<keyword evidence="2" id="KW-1185">Reference proteome</keyword>
<name>A0A3M9N964_9BACT</name>